<reference evidence="1" key="1">
    <citation type="submission" date="2018-05" db="EMBL/GenBank/DDBJ databases">
        <authorList>
            <person name="Lanie J.A."/>
            <person name="Ng W.-L."/>
            <person name="Kazmierczak K.M."/>
            <person name="Andrzejewski T.M."/>
            <person name="Davidsen T.M."/>
            <person name="Wayne K.J."/>
            <person name="Tettelin H."/>
            <person name="Glass J.I."/>
            <person name="Rusch D."/>
            <person name="Podicherti R."/>
            <person name="Tsui H.-C.T."/>
            <person name="Winkler M.E."/>
        </authorList>
    </citation>
    <scope>NUCLEOTIDE SEQUENCE</scope>
</reference>
<name>A0A382U595_9ZZZZ</name>
<dbReference type="AlphaFoldDB" id="A0A382U595"/>
<accession>A0A382U595</accession>
<proteinExistence type="predicted"/>
<evidence type="ECO:0000313" key="1">
    <source>
        <dbReference type="EMBL" id="SVD29469.1"/>
    </source>
</evidence>
<feature type="non-terminal residue" evidence="1">
    <location>
        <position position="296"/>
    </location>
</feature>
<protein>
    <submittedName>
        <fullName evidence="1">Uncharacterized protein</fullName>
    </submittedName>
</protein>
<gene>
    <name evidence="1" type="ORF">METZ01_LOCUS382323</name>
</gene>
<organism evidence="1">
    <name type="scientific">marine metagenome</name>
    <dbReference type="NCBI Taxonomy" id="408172"/>
    <lineage>
        <taxon>unclassified sequences</taxon>
        <taxon>metagenomes</taxon>
        <taxon>ecological metagenomes</taxon>
    </lineage>
</organism>
<feature type="non-terminal residue" evidence="1">
    <location>
        <position position="1"/>
    </location>
</feature>
<sequence length="296" mass="32153">PAGTPNTETVANGPFPILAGDKLVMYIRPKIEFSADTVAQFQSTLQGWQIPGTPLVAAYNFSAGTVHTNGIDRTQIYTDSGHWSAGSNFLGKNAWGDGGSGGQTAWRTESNNIHSVLPGYLEDGTYNVAGEQDQSTPTTLGAYLGEWTQVRFPEKYALTKVVIEAIYHNPSADAQKINPTHFGLFGTNEDPAGGNDWNVIKTWTGINSTNTWNYNNAETPLTVNFDGTLHHYKYWRFVIKQRQIADVSNNTGIESVNMIGVKETQIAGSYSTQQPSAEAVDISGLITNVVSQSTKV</sequence>
<dbReference type="EMBL" id="UINC01141621">
    <property type="protein sequence ID" value="SVD29469.1"/>
    <property type="molecule type" value="Genomic_DNA"/>
</dbReference>